<keyword evidence="1" id="KW-0479">Metal-binding</keyword>
<evidence type="ECO:0000256" key="3">
    <source>
        <dbReference type="ARBA" id="ARBA00023014"/>
    </source>
</evidence>
<dbReference type="PRINTS" id="PR00069">
    <property type="entry name" value="ALDKETRDTASE"/>
</dbReference>
<dbReference type="Pfam" id="PF00248">
    <property type="entry name" value="Aldo_ket_red"/>
    <property type="match status" value="1"/>
</dbReference>
<protein>
    <submittedName>
        <fullName evidence="5">Aldo/keto reductase</fullName>
    </submittedName>
</protein>
<dbReference type="PROSITE" id="PS00198">
    <property type="entry name" value="4FE4S_FER_1"/>
    <property type="match status" value="1"/>
</dbReference>
<dbReference type="Gene3D" id="1.10.1060.10">
    <property type="entry name" value="Alpha-helical ferredoxin"/>
    <property type="match status" value="1"/>
</dbReference>
<reference evidence="5" key="2">
    <citation type="submission" date="2021-09" db="EMBL/GenBank/DDBJ databases">
        <authorList>
            <person name="Gilroy R."/>
        </authorList>
    </citation>
    <scope>NUCLEOTIDE SEQUENCE</scope>
    <source>
        <strain evidence="5">ChiBcec21-2208</strain>
    </source>
</reference>
<sequence length="389" mass="42681">MQYRCDKTGTNLSVLGYGCMRFPKSGGRIDLDAVTEQIGEAVKLGVNYFDTAYVYGGSEAALGEALRRLHCREKVFVADKLPQYLIKSKAGIEKCFQEQLARLGTDHIDFYLMHMLTDLAAWQKLCGLGVREWIEEKKSAGAIGCIGFSFHGDTAAFLELLNAYDWDFCQIQYNYLDEHTQAGRKGLEAAAAKGIPVIIMEPLRGGRLITGLSAEAQKRVAESGRSAAGWGLRWLWDQPGVTVVLSGMNSLEMIRDNVAQAAEAYPGCMPPEEHAFVENLRDDLQASMRVGCTGCGYCQPCPAGVDIPGVFASYNRAATEGRHAKIQYLLTTGLRRKGTGASQCVGCGKCEQHCPQHLPIRKLLKDAAKELEGPMYKAARLGAKVLKLW</sequence>
<evidence type="ECO:0000259" key="4">
    <source>
        <dbReference type="PROSITE" id="PS51379"/>
    </source>
</evidence>
<keyword evidence="2" id="KW-0408">Iron</keyword>
<dbReference type="InterPro" id="IPR017900">
    <property type="entry name" value="4Fe4S_Fe_S_CS"/>
</dbReference>
<keyword evidence="3" id="KW-0411">Iron-sulfur</keyword>
<dbReference type="Proteomes" id="UP000782880">
    <property type="component" value="Unassembled WGS sequence"/>
</dbReference>
<dbReference type="PANTHER" id="PTHR43312:SF2">
    <property type="entry name" value="OXIDOREDUCTASE"/>
    <property type="match status" value="1"/>
</dbReference>
<dbReference type="InterPro" id="IPR009051">
    <property type="entry name" value="Helical_ferredxn"/>
</dbReference>
<dbReference type="AlphaFoldDB" id="A0A921LP08"/>
<evidence type="ECO:0000313" key="6">
    <source>
        <dbReference type="Proteomes" id="UP000782880"/>
    </source>
</evidence>
<comment type="caution">
    <text evidence="5">The sequence shown here is derived from an EMBL/GenBank/DDBJ whole genome shotgun (WGS) entry which is preliminary data.</text>
</comment>
<dbReference type="InterPro" id="IPR036812">
    <property type="entry name" value="NAD(P)_OxRdtase_dom_sf"/>
</dbReference>
<evidence type="ECO:0000313" key="5">
    <source>
        <dbReference type="EMBL" id="HJG28287.1"/>
    </source>
</evidence>
<name>A0A921LP08_9FIRM</name>
<dbReference type="GO" id="GO:0016491">
    <property type="term" value="F:oxidoreductase activity"/>
    <property type="evidence" value="ECO:0007669"/>
    <property type="project" value="InterPro"/>
</dbReference>
<dbReference type="Pfam" id="PF13187">
    <property type="entry name" value="Fer4_9"/>
    <property type="match status" value="1"/>
</dbReference>
<dbReference type="InterPro" id="IPR053135">
    <property type="entry name" value="AKR2_Oxidoreductase"/>
</dbReference>
<gene>
    <name evidence="5" type="ORF">K8V20_06540</name>
</gene>
<dbReference type="InterPro" id="IPR020471">
    <property type="entry name" value="AKR"/>
</dbReference>
<dbReference type="PANTHER" id="PTHR43312">
    <property type="entry name" value="D-THREO-ALDOSE 1-DEHYDROGENASE"/>
    <property type="match status" value="1"/>
</dbReference>
<dbReference type="GO" id="GO:0051536">
    <property type="term" value="F:iron-sulfur cluster binding"/>
    <property type="evidence" value="ECO:0007669"/>
    <property type="project" value="UniProtKB-KW"/>
</dbReference>
<dbReference type="SUPFAM" id="SSF46548">
    <property type="entry name" value="alpha-helical ferredoxin"/>
    <property type="match status" value="1"/>
</dbReference>
<accession>A0A921LP08</accession>
<dbReference type="PROSITE" id="PS51257">
    <property type="entry name" value="PROKAR_LIPOPROTEIN"/>
    <property type="match status" value="1"/>
</dbReference>
<dbReference type="InterPro" id="IPR023210">
    <property type="entry name" value="NADP_OxRdtase_dom"/>
</dbReference>
<feature type="domain" description="4Fe-4S ferredoxin-type" evidence="4">
    <location>
        <begin position="335"/>
        <end position="363"/>
    </location>
</feature>
<dbReference type="GO" id="GO:0046872">
    <property type="term" value="F:metal ion binding"/>
    <property type="evidence" value="ECO:0007669"/>
    <property type="project" value="UniProtKB-KW"/>
</dbReference>
<proteinExistence type="predicted"/>
<reference evidence="5" key="1">
    <citation type="journal article" date="2021" name="PeerJ">
        <title>Extensive microbial diversity within the chicken gut microbiome revealed by metagenomics and culture.</title>
        <authorList>
            <person name="Gilroy R."/>
            <person name="Ravi A."/>
            <person name="Getino M."/>
            <person name="Pursley I."/>
            <person name="Horton D.L."/>
            <person name="Alikhan N.F."/>
            <person name="Baker D."/>
            <person name="Gharbi K."/>
            <person name="Hall N."/>
            <person name="Watson M."/>
            <person name="Adriaenssens E.M."/>
            <person name="Foster-Nyarko E."/>
            <person name="Jarju S."/>
            <person name="Secka A."/>
            <person name="Antonio M."/>
            <person name="Oren A."/>
            <person name="Chaudhuri R.R."/>
            <person name="La Ragione R."/>
            <person name="Hildebrand F."/>
            <person name="Pallen M.J."/>
        </authorList>
    </citation>
    <scope>NUCLEOTIDE SEQUENCE</scope>
    <source>
        <strain evidence="5">ChiBcec21-2208</strain>
    </source>
</reference>
<organism evidence="5 6">
    <name type="scientific">Subdoligranulum variabile</name>
    <dbReference type="NCBI Taxonomy" id="214851"/>
    <lineage>
        <taxon>Bacteria</taxon>
        <taxon>Bacillati</taxon>
        <taxon>Bacillota</taxon>
        <taxon>Clostridia</taxon>
        <taxon>Eubacteriales</taxon>
        <taxon>Oscillospiraceae</taxon>
        <taxon>Subdoligranulum</taxon>
    </lineage>
</organism>
<evidence type="ECO:0000256" key="2">
    <source>
        <dbReference type="ARBA" id="ARBA00023004"/>
    </source>
</evidence>
<dbReference type="CDD" id="cd19096">
    <property type="entry name" value="AKR_Fe-S_oxidoreductase"/>
    <property type="match status" value="1"/>
</dbReference>
<dbReference type="PROSITE" id="PS51379">
    <property type="entry name" value="4FE4S_FER_2"/>
    <property type="match status" value="1"/>
</dbReference>
<dbReference type="SUPFAM" id="SSF51430">
    <property type="entry name" value="NAD(P)-linked oxidoreductase"/>
    <property type="match status" value="1"/>
</dbReference>
<dbReference type="EMBL" id="DYVE01000169">
    <property type="protein sequence ID" value="HJG28287.1"/>
    <property type="molecule type" value="Genomic_DNA"/>
</dbReference>
<dbReference type="InterPro" id="IPR017896">
    <property type="entry name" value="4Fe4S_Fe-S-bd"/>
</dbReference>
<evidence type="ECO:0000256" key="1">
    <source>
        <dbReference type="ARBA" id="ARBA00022723"/>
    </source>
</evidence>
<dbReference type="Gene3D" id="3.20.20.100">
    <property type="entry name" value="NADP-dependent oxidoreductase domain"/>
    <property type="match status" value="1"/>
</dbReference>